<dbReference type="AlphaFoldDB" id="A0A117L1G9"/>
<gene>
    <name evidence="1" type="ORF">XD54_1427</name>
</gene>
<evidence type="ECO:0000313" key="2">
    <source>
        <dbReference type="Proteomes" id="UP000053911"/>
    </source>
</evidence>
<proteinExistence type="predicted"/>
<reference evidence="2" key="1">
    <citation type="journal article" date="2015" name="MBio">
        <title>Genome-Resolved Metagenomic Analysis Reveals Roles for Candidate Phyla and Other Microbial Community Members in Biogeochemical Transformations in Oil Reservoirs.</title>
        <authorList>
            <person name="Hu P."/>
            <person name="Tom L."/>
            <person name="Singh A."/>
            <person name="Thomas B.C."/>
            <person name="Baker B.J."/>
            <person name="Piceno Y.M."/>
            <person name="Andersen G.L."/>
            <person name="Banfield J.F."/>
        </authorList>
    </citation>
    <scope>NUCLEOTIDE SEQUENCE [LARGE SCALE GENOMIC DNA]</scope>
</reference>
<organism evidence="1 2">
    <name type="scientific">Thermococcus sibiricus</name>
    <dbReference type="NCBI Taxonomy" id="172049"/>
    <lineage>
        <taxon>Archaea</taxon>
        <taxon>Methanobacteriati</taxon>
        <taxon>Methanobacteriota</taxon>
        <taxon>Thermococci</taxon>
        <taxon>Thermococcales</taxon>
        <taxon>Thermococcaceae</taxon>
        <taxon>Thermococcus</taxon>
    </lineage>
</organism>
<sequence>EKLLLMLTEIMELTDRALEKAEHFKEENEGYREIVKRANKVFAELGL</sequence>
<feature type="non-terminal residue" evidence="1">
    <location>
        <position position="1"/>
    </location>
</feature>
<evidence type="ECO:0000313" key="1">
    <source>
        <dbReference type="EMBL" id="KUK17258.1"/>
    </source>
</evidence>
<name>A0A117L1G9_9EURY</name>
<dbReference type="Proteomes" id="UP000053911">
    <property type="component" value="Unassembled WGS sequence"/>
</dbReference>
<dbReference type="EMBL" id="LGFD01000029">
    <property type="protein sequence ID" value="KUK17258.1"/>
    <property type="molecule type" value="Genomic_DNA"/>
</dbReference>
<accession>A0A117L1G9</accession>
<comment type="caution">
    <text evidence="1">The sequence shown here is derived from an EMBL/GenBank/DDBJ whole genome shotgun (WGS) entry which is preliminary data.</text>
</comment>
<dbReference type="PATRIC" id="fig|172049.5.peg.565"/>
<protein>
    <submittedName>
        <fullName evidence="1">Uncharacterized protein</fullName>
    </submittedName>
</protein>